<keyword evidence="2" id="KW-1133">Transmembrane helix</keyword>
<feature type="transmembrane region" description="Helical" evidence="2">
    <location>
        <begin position="69"/>
        <end position="87"/>
    </location>
</feature>
<dbReference type="GO" id="GO:0006508">
    <property type="term" value="P:proteolysis"/>
    <property type="evidence" value="ECO:0007669"/>
    <property type="project" value="UniProtKB-KW"/>
</dbReference>
<name>A0A1Y6C6E2_9NEIS</name>
<evidence type="ECO:0000259" key="3">
    <source>
        <dbReference type="Pfam" id="PF01957"/>
    </source>
</evidence>
<keyword evidence="2" id="KW-0472">Membrane</keyword>
<dbReference type="InterPro" id="IPR002810">
    <property type="entry name" value="NfeD-like_C"/>
</dbReference>
<evidence type="ECO:0000313" key="5">
    <source>
        <dbReference type="Proteomes" id="UP000192920"/>
    </source>
</evidence>
<keyword evidence="4" id="KW-0645">Protease</keyword>
<dbReference type="EMBL" id="FXAG01000022">
    <property type="protein sequence ID" value="SMF45528.1"/>
    <property type="molecule type" value="Genomic_DNA"/>
</dbReference>
<feature type="domain" description="NfeD-like C-terminal" evidence="3">
    <location>
        <begin position="102"/>
        <end position="156"/>
    </location>
</feature>
<protein>
    <submittedName>
        <fullName evidence="4">Membrane protein implicated in regulation of membrane protease activity</fullName>
    </submittedName>
</protein>
<feature type="transmembrane region" description="Helical" evidence="2">
    <location>
        <begin position="46"/>
        <end position="63"/>
    </location>
</feature>
<evidence type="ECO:0000256" key="2">
    <source>
        <dbReference type="SAM" id="Phobius"/>
    </source>
</evidence>
<feature type="transmembrane region" description="Helical" evidence="2">
    <location>
        <begin position="20"/>
        <end position="39"/>
    </location>
</feature>
<proteinExistence type="predicted"/>
<feature type="region of interest" description="Disordered" evidence="1">
    <location>
        <begin position="142"/>
        <end position="164"/>
    </location>
</feature>
<organism evidence="4 5">
    <name type="scientific">Pseudogulbenkiania subflava DSM 22618</name>
    <dbReference type="NCBI Taxonomy" id="1123014"/>
    <lineage>
        <taxon>Bacteria</taxon>
        <taxon>Pseudomonadati</taxon>
        <taxon>Pseudomonadota</taxon>
        <taxon>Betaproteobacteria</taxon>
        <taxon>Neisseriales</taxon>
        <taxon>Chromobacteriaceae</taxon>
        <taxon>Pseudogulbenkiania</taxon>
    </lineage>
</organism>
<dbReference type="Proteomes" id="UP000192920">
    <property type="component" value="Unassembled WGS sequence"/>
</dbReference>
<accession>A0A1Y6C6E2</accession>
<sequence>MLVTDSVGMDNNPSIMAGKVTMLSTPTLWFTCAVVALIAEFVTGTFYLLVVALALAGGGLAALSGLGAAAELTAASLTGVIGLWLVTRWKQRHANPRQPRREADFGQPVRIVSVAGNGQARVHYRGTEWDAELLDPTLSRGQTGYITDSDGGRLKISSTPPGQH</sequence>
<dbReference type="GO" id="GO:0008233">
    <property type="term" value="F:peptidase activity"/>
    <property type="evidence" value="ECO:0007669"/>
    <property type="project" value="UniProtKB-KW"/>
</dbReference>
<reference evidence="5" key="1">
    <citation type="submission" date="2017-04" db="EMBL/GenBank/DDBJ databases">
        <authorList>
            <person name="Varghese N."/>
            <person name="Submissions S."/>
        </authorList>
    </citation>
    <scope>NUCLEOTIDE SEQUENCE [LARGE SCALE GENOMIC DNA]</scope>
    <source>
        <strain evidence="5">DSM 22618</strain>
    </source>
</reference>
<dbReference type="Pfam" id="PF01957">
    <property type="entry name" value="NfeD"/>
    <property type="match status" value="1"/>
</dbReference>
<keyword evidence="5" id="KW-1185">Reference proteome</keyword>
<gene>
    <name evidence="4" type="ORF">SAMN02745746_03362</name>
</gene>
<evidence type="ECO:0000313" key="4">
    <source>
        <dbReference type="EMBL" id="SMF45528.1"/>
    </source>
</evidence>
<keyword evidence="4" id="KW-0378">Hydrolase</keyword>
<keyword evidence="2" id="KW-0812">Transmembrane</keyword>
<evidence type="ECO:0000256" key="1">
    <source>
        <dbReference type="SAM" id="MobiDB-lite"/>
    </source>
</evidence>
<dbReference type="STRING" id="1123014.SAMN02745746_03362"/>
<dbReference type="AlphaFoldDB" id="A0A1Y6C6E2"/>